<comment type="catalytic activity">
    <reaction evidence="10">
        <text>adenylyl-molybdopterin + molybdate = Mo-molybdopterin + AMP + H(+)</text>
        <dbReference type="Rhea" id="RHEA:35047"/>
        <dbReference type="ChEBI" id="CHEBI:15378"/>
        <dbReference type="ChEBI" id="CHEBI:36264"/>
        <dbReference type="ChEBI" id="CHEBI:62727"/>
        <dbReference type="ChEBI" id="CHEBI:71302"/>
        <dbReference type="ChEBI" id="CHEBI:456215"/>
        <dbReference type="EC" id="2.10.1.1"/>
    </reaction>
</comment>
<proteinExistence type="inferred from homology"/>
<keyword evidence="7 11" id="KW-0479">Metal-binding</keyword>
<evidence type="ECO:0000256" key="6">
    <source>
        <dbReference type="ARBA" id="ARBA00022679"/>
    </source>
</evidence>
<evidence type="ECO:0000256" key="2">
    <source>
        <dbReference type="ARBA" id="ARBA00002901"/>
    </source>
</evidence>
<dbReference type="EC" id="2.10.1.1" evidence="11"/>
<keyword evidence="14" id="KW-1185">Reference proteome</keyword>
<evidence type="ECO:0000256" key="3">
    <source>
        <dbReference type="ARBA" id="ARBA00005046"/>
    </source>
</evidence>
<dbReference type="SUPFAM" id="SSF63882">
    <property type="entry name" value="MoeA N-terminal region -like"/>
    <property type="match status" value="1"/>
</dbReference>
<evidence type="ECO:0000256" key="7">
    <source>
        <dbReference type="ARBA" id="ARBA00022723"/>
    </source>
</evidence>
<evidence type="ECO:0000313" key="13">
    <source>
        <dbReference type="EMBL" id="GIH78316.1"/>
    </source>
</evidence>
<evidence type="ECO:0000256" key="1">
    <source>
        <dbReference type="ARBA" id="ARBA00001946"/>
    </source>
</evidence>
<dbReference type="Pfam" id="PF00994">
    <property type="entry name" value="MoCF_biosynth"/>
    <property type="match status" value="1"/>
</dbReference>
<dbReference type="GO" id="GO:0061599">
    <property type="term" value="F:molybdopterin molybdotransferase activity"/>
    <property type="evidence" value="ECO:0007669"/>
    <property type="project" value="UniProtKB-UniRule"/>
</dbReference>
<dbReference type="InterPro" id="IPR036135">
    <property type="entry name" value="MoeA_linker/N_sf"/>
</dbReference>
<comment type="caution">
    <text evidence="13">The sequence shown here is derived from an EMBL/GenBank/DDBJ whole genome shotgun (WGS) entry which is preliminary data.</text>
</comment>
<dbReference type="NCBIfam" id="TIGR00177">
    <property type="entry name" value="molyb_syn"/>
    <property type="match status" value="1"/>
</dbReference>
<gene>
    <name evidence="13" type="ORF">Plo01_47450</name>
</gene>
<dbReference type="PANTHER" id="PTHR10192:SF5">
    <property type="entry name" value="GEPHYRIN"/>
    <property type="match status" value="1"/>
</dbReference>
<dbReference type="InterPro" id="IPR036688">
    <property type="entry name" value="MoeA_C_domain_IV_sf"/>
</dbReference>
<reference evidence="13 14" key="1">
    <citation type="submission" date="2021-01" db="EMBL/GenBank/DDBJ databases">
        <title>Whole genome shotgun sequence of Planobispora longispora NBRC 13918.</title>
        <authorList>
            <person name="Komaki H."/>
            <person name="Tamura T."/>
        </authorList>
    </citation>
    <scope>NUCLEOTIDE SEQUENCE [LARGE SCALE GENOMIC DNA]</scope>
    <source>
        <strain evidence="13 14">NBRC 13918</strain>
    </source>
</reference>
<evidence type="ECO:0000256" key="4">
    <source>
        <dbReference type="ARBA" id="ARBA00010763"/>
    </source>
</evidence>
<dbReference type="Gene3D" id="2.40.340.10">
    <property type="entry name" value="MoeA, C-terminal, domain IV"/>
    <property type="match status" value="1"/>
</dbReference>
<evidence type="ECO:0000259" key="12">
    <source>
        <dbReference type="SMART" id="SM00852"/>
    </source>
</evidence>
<dbReference type="InterPro" id="IPR036425">
    <property type="entry name" value="MoaB/Mog-like_dom_sf"/>
</dbReference>
<dbReference type="GO" id="GO:0046872">
    <property type="term" value="F:metal ion binding"/>
    <property type="evidence" value="ECO:0007669"/>
    <property type="project" value="UniProtKB-UniRule"/>
</dbReference>
<dbReference type="GO" id="GO:0005829">
    <property type="term" value="C:cytosol"/>
    <property type="evidence" value="ECO:0007669"/>
    <property type="project" value="TreeGrafter"/>
</dbReference>
<feature type="domain" description="MoaB/Mog" evidence="12">
    <location>
        <begin position="199"/>
        <end position="338"/>
    </location>
</feature>
<dbReference type="PANTHER" id="PTHR10192">
    <property type="entry name" value="MOLYBDOPTERIN BIOSYNTHESIS PROTEIN"/>
    <property type="match status" value="1"/>
</dbReference>
<evidence type="ECO:0000256" key="9">
    <source>
        <dbReference type="ARBA" id="ARBA00023150"/>
    </source>
</evidence>
<dbReference type="Gene3D" id="3.40.980.10">
    <property type="entry name" value="MoaB/Mog-like domain"/>
    <property type="match status" value="1"/>
</dbReference>
<dbReference type="AlphaFoldDB" id="A0A8J3W7Z9"/>
<dbReference type="InterPro" id="IPR005111">
    <property type="entry name" value="MoeA_C_domain_IV"/>
</dbReference>
<keyword evidence="6 11" id="KW-0808">Transferase</keyword>
<keyword evidence="8 11" id="KW-0460">Magnesium</keyword>
<sequence>MNQVNQVNQAVQMNQANQMNQVIPMRPVEDHLADILRTVRVLAPLELDLDQALGTTLAEDVTSPVPLPPFDNSAMDGYAVRAEDVGAAPVTLPVIDDVPAGDDRLHALGPGMAVRIMTGAPLPAGADAVVPVEWTDGGTARVTIGRPVTKGNAIRSAGEDVRSGDVVLPAGTAIGPAQLGILAGVGRRRVLVRPRPRVVVISTGAELAEPGSPLAPGQIWESNSYTLIGAVREAGGEGYRAGIVADDARSFLDQLDAQLVRADAVITSGGVSMGAYEPVKEALAPLGTVRFERVAMQPGMPQGFGVVGEDQVPVFALPGNPVSSFVSFMLFVRPALRKMQGRRAEPTPTVPAVTGAPLRSPAGKRSYLRGVLGPGGVVTPVLRQGSHQLAALASANALIVVPEDVTELPEGAAVEVIPL</sequence>
<dbReference type="SUPFAM" id="SSF53218">
    <property type="entry name" value="Molybdenum cofactor biosynthesis proteins"/>
    <property type="match status" value="1"/>
</dbReference>
<dbReference type="FunFam" id="3.40.980.10:FF:000004">
    <property type="entry name" value="Molybdopterin molybdenumtransferase"/>
    <property type="match status" value="1"/>
</dbReference>
<dbReference type="InterPro" id="IPR005110">
    <property type="entry name" value="MoeA_linker/N"/>
</dbReference>
<comment type="similarity">
    <text evidence="4 11">Belongs to the MoeA family.</text>
</comment>
<dbReference type="Pfam" id="PF03454">
    <property type="entry name" value="MoeA_C"/>
    <property type="match status" value="1"/>
</dbReference>
<evidence type="ECO:0000313" key="14">
    <source>
        <dbReference type="Proteomes" id="UP000616724"/>
    </source>
</evidence>
<evidence type="ECO:0000256" key="5">
    <source>
        <dbReference type="ARBA" id="ARBA00022505"/>
    </source>
</evidence>
<protein>
    <recommendedName>
        <fullName evidence="11">Molybdopterin molybdenumtransferase</fullName>
        <ecNumber evidence="11">2.10.1.1</ecNumber>
    </recommendedName>
</protein>
<dbReference type="Gene3D" id="3.90.105.10">
    <property type="entry name" value="Molybdopterin biosynthesis moea protein, domain 2"/>
    <property type="match status" value="1"/>
</dbReference>
<evidence type="ECO:0000256" key="8">
    <source>
        <dbReference type="ARBA" id="ARBA00022842"/>
    </source>
</evidence>
<comment type="cofactor">
    <cofactor evidence="1 11">
        <name>Mg(2+)</name>
        <dbReference type="ChEBI" id="CHEBI:18420"/>
    </cofactor>
</comment>
<evidence type="ECO:0000256" key="10">
    <source>
        <dbReference type="ARBA" id="ARBA00047317"/>
    </source>
</evidence>
<dbReference type="NCBIfam" id="NF045515">
    <property type="entry name" value="Glp_gephyrin"/>
    <property type="match status" value="1"/>
</dbReference>
<dbReference type="SMART" id="SM00852">
    <property type="entry name" value="MoCF_biosynth"/>
    <property type="match status" value="1"/>
</dbReference>
<dbReference type="FunFam" id="2.170.190.11:FF:000001">
    <property type="entry name" value="Molybdopterin molybdenumtransferase"/>
    <property type="match status" value="1"/>
</dbReference>
<organism evidence="13 14">
    <name type="scientific">Planobispora longispora</name>
    <dbReference type="NCBI Taxonomy" id="28887"/>
    <lineage>
        <taxon>Bacteria</taxon>
        <taxon>Bacillati</taxon>
        <taxon>Actinomycetota</taxon>
        <taxon>Actinomycetes</taxon>
        <taxon>Streptosporangiales</taxon>
        <taxon>Streptosporangiaceae</taxon>
        <taxon>Planobispora</taxon>
    </lineage>
</organism>
<dbReference type="Proteomes" id="UP000616724">
    <property type="component" value="Unassembled WGS sequence"/>
</dbReference>
<dbReference type="GO" id="GO:0006777">
    <property type="term" value="P:Mo-molybdopterin cofactor biosynthetic process"/>
    <property type="evidence" value="ECO:0007669"/>
    <property type="project" value="UniProtKB-UniRule"/>
</dbReference>
<dbReference type="UniPathway" id="UPA00344"/>
<dbReference type="CDD" id="cd00887">
    <property type="entry name" value="MoeA"/>
    <property type="match status" value="1"/>
</dbReference>
<dbReference type="InterPro" id="IPR038987">
    <property type="entry name" value="MoeA-like"/>
</dbReference>
<accession>A0A8J3W7Z9</accession>
<keyword evidence="9 11" id="KW-0501">Molybdenum cofactor biosynthesis</keyword>
<dbReference type="InterPro" id="IPR001453">
    <property type="entry name" value="MoaB/Mog_dom"/>
</dbReference>
<evidence type="ECO:0000256" key="11">
    <source>
        <dbReference type="RuleBase" id="RU365090"/>
    </source>
</evidence>
<name>A0A8J3W7Z9_9ACTN</name>
<dbReference type="EMBL" id="BOOH01000039">
    <property type="protein sequence ID" value="GIH78316.1"/>
    <property type="molecule type" value="Genomic_DNA"/>
</dbReference>
<keyword evidence="5 11" id="KW-0500">Molybdenum</keyword>
<comment type="function">
    <text evidence="2 11">Catalyzes the insertion of molybdate into adenylated molybdopterin with the concomitant release of AMP.</text>
</comment>
<comment type="pathway">
    <text evidence="3 11">Cofactor biosynthesis; molybdopterin biosynthesis.</text>
</comment>
<dbReference type="Gene3D" id="2.170.190.11">
    <property type="entry name" value="Molybdopterin biosynthesis moea protein, domain 3"/>
    <property type="match status" value="1"/>
</dbReference>
<dbReference type="SUPFAM" id="SSF63867">
    <property type="entry name" value="MoeA C-terminal domain-like"/>
    <property type="match status" value="1"/>
</dbReference>
<dbReference type="Pfam" id="PF03453">
    <property type="entry name" value="MoeA_N"/>
    <property type="match status" value="1"/>
</dbReference>